<dbReference type="PANTHER" id="PTHR19134">
    <property type="entry name" value="RECEPTOR-TYPE TYROSINE-PROTEIN PHOSPHATASE"/>
    <property type="match status" value="1"/>
</dbReference>
<feature type="domain" description="Tyrosine specific protein phosphatases" evidence="13">
    <location>
        <begin position="1138"/>
        <end position="1212"/>
    </location>
</feature>
<dbReference type="EC" id="3.1.3.48" evidence="3"/>
<evidence type="ECO:0000313" key="16">
    <source>
        <dbReference type="Proteomes" id="UP001497525"/>
    </source>
</evidence>
<dbReference type="PROSITE" id="PS50853">
    <property type="entry name" value="FN3"/>
    <property type="match status" value="2"/>
</dbReference>
<evidence type="ECO:0000256" key="5">
    <source>
        <dbReference type="ARBA" id="ARBA00022801"/>
    </source>
</evidence>
<dbReference type="InterPro" id="IPR000387">
    <property type="entry name" value="Tyr_Pase_dom"/>
</dbReference>
<dbReference type="SMART" id="SM00194">
    <property type="entry name" value="PTPc"/>
    <property type="match status" value="2"/>
</dbReference>
<feature type="domain" description="Tyrosine-protein phosphatase" evidence="12">
    <location>
        <begin position="908"/>
        <end position="1221"/>
    </location>
</feature>
<evidence type="ECO:0000256" key="11">
    <source>
        <dbReference type="SAM" id="SignalP"/>
    </source>
</evidence>
<dbReference type="Proteomes" id="UP001497525">
    <property type="component" value="Unassembled WGS sequence"/>
</dbReference>
<dbReference type="Pfam" id="PF00041">
    <property type="entry name" value="fn3"/>
    <property type="match status" value="1"/>
</dbReference>
<dbReference type="PROSITE" id="PS50055">
    <property type="entry name" value="TYR_PHOSPHATASE_PTP"/>
    <property type="match status" value="2"/>
</dbReference>
<sequence>MVYGGCLVLILNTFLLTACSQPCTKQPLSFGKNCSQICHCLGDVCDARVEGAGCLSGNCSPGYRNFPGCQERCGAGTFGVDCSSICYCEPQNICEPTNGNCIGENKCSSLRYGPGCQGARSRLLHSPTVFSNCSTITISWPDASPESYAGSLDVVSYSVQKKSSSDPIFVEVHSVSRKSNSNIHFAVFVPFNASEEFTFKVRPDFLVSIPPDNYVETGVASPPSEAVKVKCQALAGFSVSTSGSQVTASWARDNVPGIQSVRISSLLLQIGDCNAPSTGNSGTVTIEQRFDQLSATYSLDYWRQYSVSAYGLVGYTVSTASSTSTVWTGEGTPRGQPQHMRIVGELKRTTANINWDPPPCEQRQGYLKRYVILISPSVGVRLSSSDPVTAAPPLNLSGLSPQTTYTLLVRYENSVGAGPPAELTFTTMNSVPSPSLGIFGLTSDSAILTWTNVDGSFVAEAVGFQLVYWMSVSKLSPTGTSVLPVDTVQYLITGLRPDTEYQAQVFLILVDSTRVGSQVVTFRTRPLASAQPLTVHLLGRTSSSIDVAWSKVTDNIGHPEVYLMTIDLVQSKLPVPPLFVRKLHMVSNTAQSRYTFDHLPASSQFTILFYKGNRSDPDALTASLNAWTKPESFVSSSDLKIGDFKIIAESASMVTVRFPSVDGYKGGPLNDFIVAVVKAPPKFTGSSKLNTSSNARASFPVLESQFLPNARIVYRSTTLPLNPITVGSGIVTVEPNTAFDTSNKTVYNNPALLPNSTYLIYAIVQSTVDGASEGVMAGTIVLYTAISPISASLAVAYSKSSDSALAGWIVGVFFILLAMLTAVLLTYYYFCRSGAKHGNYLVTKFPFTSGSAPARVDNERSFSLPHSYAWWSVPVDPREPRYLILDPETGAKSTLLGTWSKKELADTYALEYASIPIGSKFPCVAGESQLNLPKNRSQSALPYDQSRVILKRPADSAETDYINAAFVDGYMRRKAYIASQSPFDTSTSTDFWLMVFQRNVAQIVMLTNLVEDSTLKCCQYWPDVTSRTGTTTDSTPSTTRATQRFGNLLVQAIDRVSYAHFTVRYFTVTEMTTGVIQQVVQYHFHSWVSPEERLASNHWGSEETIKQLGPSSGGGDLHFSAPGLYTKSSPIGSQFDRLAFIEFYYRVKTASRPEDGPVVVHCGTGFARTALYIAFDTLLQQATHERVVSTARVCSSLCKSRPNMFRSLRHYILLYDLLYEAILAGHCIVDLDVLSTYRMLCQKNPKFGRTYLWEQWSLLDLYTPTPPADPDLRMALSAQNLSRNRFPKDFGLLPPERYRPHLRGQLQTANWNGYINAVYLDGAALRDDIILTQTPSAKTVDEFWLLVDEERVSCIIDMQPSCYGTEEAIRYWPLNPGEENSRPLFDDPSNAKGDRIPNSADSDAISSTRGPWCTMCCGRLQVCQVGSLTPVRLDLLLKRRTNNYKILRRRLLVRQRQESLPNGIQNHGKRHRTRELLIFHFASEWDNVNEVPESRVAFVRLLEAIRLERGTGPLLVHCLNGATRSGLLAVCHLLAERLTRDHYVDLFHVLKAVKIRRHAVIGSQEQLRFVYRLMIQWIKQTLAEPLAAWTARYLGDIGEPTTKRNWQWPQLVGHLPPHERVGIFSHAQLPALVADHNTVEIRGEERGEEPSNLAGMLNMSNSSTSQLMTEVQAQLEQDSGVSRKLPVSVLYRYFTDELLSGRANYSRKSIPDDKSGLVGDVVDVGSWSTVGLH</sequence>
<gene>
    <name evidence="15" type="ORF">CDAUBV1_LOCUS12578</name>
</gene>
<dbReference type="GO" id="GO:0004725">
    <property type="term" value="F:protein tyrosine phosphatase activity"/>
    <property type="evidence" value="ECO:0007669"/>
    <property type="project" value="UniProtKB-EC"/>
</dbReference>
<evidence type="ECO:0000259" key="13">
    <source>
        <dbReference type="PROSITE" id="PS50056"/>
    </source>
</evidence>
<dbReference type="CDD" id="cd00047">
    <property type="entry name" value="PTPc"/>
    <property type="match status" value="2"/>
</dbReference>
<dbReference type="GO" id="GO:0016020">
    <property type="term" value="C:membrane"/>
    <property type="evidence" value="ECO:0007669"/>
    <property type="project" value="UniProtKB-SubCell"/>
</dbReference>
<dbReference type="PROSITE" id="PS00383">
    <property type="entry name" value="TYR_PHOSPHATASE_1"/>
    <property type="match status" value="2"/>
</dbReference>
<comment type="similarity">
    <text evidence="2">Belongs to the protein-tyrosine phosphatase family.</text>
</comment>
<keyword evidence="10" id="KW-0812">Transmembrane</keyword>
<keyword evidence="4 11" id="KW-0732">Signal</keyword>
<evidence type="ECO:0000256" key="7">
    <source>
        <dbReference type="ARBA" id="ARBA00023136"/>
    </source>
</evidence>
<evidence type="ECO:0000256" key="2">
    <source>
        <dbReference type="ARBA" id="ARBA00009580"/>
    </source>
</evidence>
<dbReference type="PROSITE" id="PS50056">
    <property type="entry name" value="TYR_PHOSPHATASE_2"/>
    <property type="match status" value="2"/>
</dbReference>
<accession>A0AAV2TP03</accession>
<feature type="transmembrane region" description="Helical" evidence="10">
    <location>
        <begin position="775"/>
        <end position="797"/>
    </location>
</feature>
<evidence type="ECO:0000256" key="3">
    <source>
        <dbReference type="ARBA" id="ARBA00013064"/>
    </source>
</evidence>
<evidence type="ECO:0000313" key="15">
    <source>
        <dbReference type="EMBL" id="CAL5138060.1"/>
    </source>
</evidence>
<evidence type="ECO:0000256" key="4">
    <source>
        <dbReference type="ARBA" id="ARBA00022729"/>
    </source>
</evidence>
<feature type="domain" description="Fibronectin type-III" evidence="14">
    <location>
        <begin position="336"/>
        <end position="433"/>
    </location>
</feature>
<evidence type="ECO:0000259" key="14">
    <source>
        <dbReference type="PROSITE" id="PS50853"/>
    </source>
</evidence>
<keyword evidence="7 10" id="KW-0472">Membrane</keyword>
<dbReference type="SMART" id="SM00060">
    <property type="entry name" value="FN3"/>
    <property type="match status" value="3"/>
</dbReference>
<dbReference type="Pfam" id="PF00102">
    <property type="entry name" value="Y_phosphatase"/>
    <property type="match status" value="4"/>
</dbReference>
<dbReference type="Gene3D" id="2.170.300.10">
    <property type="entry name" value="Tie2 ligand-binding domain superfamily"/>
    <property type="match status" value="1"/>
</dbReference>
<dbReference type="CDD" id="cd00063">
    <property type="entry name" value="FN3"/>
    <property type="match status" value="2"/>
</dbReference>
<comment type="subcellular location">
    <subcellularLocation>
        <location evidence="1">Membrane</location>
        <topology evidence="1">Single-pass membrane protein</topology>
    </subcellularLocation>
</comment>
<dbReference type="InterPro" id="IPR050348">
    <property type="entry name" value="Protein-Tyr_Phosphatase"/>
</dbReference>
<dbReference type="InterPro" id="IPR016130">
    <property type="entry name" value="Tyr_Pase_AS"/>
</dbReference>
<dbReference type="InterPro" id="IPR013783">
    <property type="entry name" value="Ig-like_fold"/>
</dbReference>
<evidence type="ECO:0000256" key="8">
    <source>
        <dbReference type="ARBA" id="ARBA00051722"/>
    </source>
</evidence>
<reference evidence="15" key="1">
    <citation type="submission" date="2024-06" db="EMBL/GenBank/DDBJ databases">
        <authorList>
            <person name="Liu X."/>
            <person name="Lenzi L."/>
            <person name="Haldenby T S."/>
            <person name="Uol C."/>
        </authorList>
    </citation>
    <scope>NUCLEOTIDE SEQUENCE</scope>
</reference>
<keyword evidence="6" id="KW-0904">Protein phosphatase</keyword>
<feature type="domain" description="Fibronectin type-III" evidence="14">
    <location>
        <begin position="434"/>
        <end position="527"/>
    </location>
</feature>
<organism evidence="15 16">
    <name type="scientific">Calicophoron daubneyi</name>
    <name type="common">Rumen fluke</name>
    <name type="synonym">Paramphistomum daubneyi</name>
    <dbReference type="NCBI Taxonomy" id="300641"/>
    <lineage>
        <taxon>Eukaryota</taxon>
        <taxon>Metazoa</taxon>
        <taxon>Spiralia</taxon>
        <taxon>Lophotrochozoa</taxon>
        <taxon>Platyhelminthes</taxon>
        <taxon>Trematoda</taxon>
        <taxon>Digenea</taxon>
        <taxon>Plagiorchiida</taxon>
        <taxon>Pronocephalata</taxon>
        <taxon>Paramphistomoidea</taxon>
        <taxon>Paramphistomidae</taxon>
        <taxon>Calicophoron</taxon>
    </lineage>
</organism>
<feature type="region of interest" description="Disordered" evidence="9">
    <location>
        <begin position="1381"/>
        <end position="1403"/>
    </location>
</feature>
<dbReference type="EMBL" id="CAXLJL010000467">
    <property type="protein sequence ID" value="CAL5138060.1"/>
    <property type="molecule type" value="Genomic_DNA"/>
</dbReference>
<evidence type="ECO:0000256" key="6">
    <source>
        <dbReference type="ARBA" id="ARBA00022912"/>
    </source>
</evidence>
<proteinExistence type="inferred from homology"/>
<comment type="caution">
    <text evidence="15">The sequence shown here is derived from an EMBL/GenBank/DDBJ whole genome shotgun (WGS) entry which is preliminary data.</text>
</comment>
<dbReference type="PRINTS" id="PR00700">
    <property type="entry name" value="PRTYPHPHTASE"/>
</dbReference>
<dbReference type="Gene3D" id="3.90.190.10">
    <property type="entry name" value="Protein tyrosine phosphatase superfamily"/>
    <property type="match status" value="2"/>
</dbReference>
<dbReference type="SMART" id="SM00404">
    <property type="entry name" value="PTPc_motif"/>
    <property type="match status" value="2"/>
</dbReference>
<dbReference type="Gene3D" id="2.60.40.10">
    <property type="entry name" value="Immunoglobulins"/>
    <property type="match status" value="2"/>
</dbReference>
<evidence type="ECO:0000256" key="1">
    <source>
        <dbReference type="ARBA" id="ARBA00004167"/>
    </source>
</evidence>
<feature type="domain" description="Tyrosine specific protein phosphatases" evidence="13">
    <location>
        <begin position="1496"/>
        <end position="1568"/>
    </location>
</feature>
<feature type="domain" description="Tyrosine-protein phosphatase" evidence="12">
    <location>
        <begin position="1252"/>
        <end position="1577"/>
    </location>
</feature>
<protein>
    <recommendedName>
        <fullName evidence="3">protein-tyrosine-phosphatase</fullName>
        <ecNumber evidence="3">3.1.3.48</ecNumber>
    </recommendedName>
</protein>
<keyword evidence="5" id="KW-0378">Hydrolase</keyword>
<feature type="transmembrane region" description="Helical" evidence="10">
    <location>
        <begin position="804"/>
        <end position="830"/>
    </location>
</feature>
<dbReference type="SUPFAM" id="SSF49265">
    <property type="entry name" value="Fibronectin type III"/>
    <property type="match status" value="1"/>
</dbReference>
<dbReference type="InterPro" id="IPR003961">
    <property type="entry name" value="FN3_dom"/>
</dbReference>
<feature type="signal peptide" evidence="11">
    <location>
        <begin position="1"/>
        <end position="20"/>
    </location>
</feature>
<comment type="catalytic activity">
    <reaction evidence="8">
        <text>O-phospho-L-tyrosyl-[protein] + H2O = L-tyrosyl-[protein] + phosphate</text>
        <dbReference type="Rhea" id="RHEA:10684"/>
        <dbReference type="Rhea" id="RHEA-COMP:10136"/>
        <dbReference type="Rhea" id="RHEA-COMP:20101"/>
        <dbReference type="ChEBI" id="CHEBI:15377"/>
        <dbReference type="ChEBI" id="CHEBI:43474"/>
        <dbReference type="ChEBI" id="CHEBI:46858"/>
        <dbReference type="ChEBI" id="CHEBI:61978"/>
        <dbReference type="EC" id="3.1.3.48"/>
    </reaction>
</comment>
<dbReference type="InterPro" id="IPR003595">
    <property type="entry name" value="Tyr_Pase_cat"/>
</dbReference>
<keyword evidence="10" id="KW-1133">Transmembrane helix</keyword>
<dbReference type="SUPFAM" id="SSF52799">
    <property type="entry name" value="(Phosphotyrosine protein) phosphatases II"/>
    <property type="match status" value="2"/>
</dbReference>
<name>A0AAV2TP03_CALDB</name>
<dbReference type="InterPro" id="IPR029021">
    <property type="entry name" value="Prot-tyrosine_phosphatase-like"/>
</dbReference>
<evidence type="ECO:0000256" key="10">
    <source>
        <dbReference type="SAM" id="Phobius"/>
    </source>
</evidence>
<dbReference type="PANTHER" id="PTHR19134:SF562">
    <property type="entry name" value="PROTEIN-TYROSINE-PHOSPHATASE"/>
    <property type="match status" value="1"/>
</dbReference>
<dbReference type="InterPro" id="IPR000242">
    <property type="entry name" value="PTP_cat"/>
</dbReference>
<evidence type="ECO:0000259" key="12">
    <source>
        <dbReference type="PROSITE" id="PS50055"/>
    </source>
</evidence>
<feature type="chain" id="PRO_5043438834" description="protein-tyrosine-phosphatase" evidence="11">
    <location>
        <begin position="21"/>
        <end position="1733"/>
    </location>
</feature>
<dbReference type="InterPro" id="IPR036116">
    <property type="entry name" value="FN3_sf"/>
</dbReference>
<evidence type="ECO:0000256" key="9">
    <source>
        <dbReference type="SAM" id="MobiDB-lite"/>
    </source>
</evidence>